<keyword evidence="2" id="KW-0539">Nucleus</keyword>
<dbReference type="InterPro" id="IPR044666">
    <property type="entry name" value="Cyclophilin_A-like"/>
</dbReference>
<evidence type="ECO:0000256" key="2">
    <source>
        <dbReference type="ARBA" id="ARBA00023242"/>
    </source>
</evidence>
<keyword evidence="3" id="KW-0697">Rotamase</keyword>
<dbReference type="PROSITE" id="PS50072">
    <property type="entry name" value="CSA_PPIASE_2"/>
    <property type="match status" value="1"/>
</dbReference>
<gene>
    <name evidence="6" type="ORF">FisN_8Lh376</name>
</gene>
<evidence type="ECO:0000259" key="5">
    <source>
        <dbReference type="PROSITE" id="PS50072"/>
    </source>
</evidence>
<dbReference type="Gene3D" id="2.40.100.10">
    <property type="entry name" value="Cyclophilin-like"/>
    <property type="match status" value="1"/>
</dbReference>
<keyword evidence="4" id="KW-0812">Transmembrane</keyword>
<dbReference type="EC" id="5.2.1.8" evidence="3"/>
<dbReference type="PANTHER" id="PTHR45625">
    <property type="entry name" value="PEPTIDYL-PROLYL CIS-TRANS ISOMERASE-RELATED"/>
    <property type="match status" value="1"/>
</dbReference>
<dbReference type="SUPFAM" id="SSF50891">
    <property type="entry name" value="Cyclophilin-like"/>
    <property type="match status" value="1"/>
</dbReference>
<dbReference type="Pfam" id="PF00160">
    <property type="entry name" value="Pro_isomerase"/>
    <property type="match status" value="1"/>
</dbReference>
<evidence type="ECO:0000313" key="7">
    <source>
        <dbReference type="Proteomes" id="UP000198406"/>
    </source>
</evidence>
<evidence type="ECO:0000256" key="4">
    <source>
        <dbReference type="SAM" id="Phobius"/>
    </source>
</evidence>
<dbReference type="EMBL" id="BDSP01000092">
    <property type="protein sequence ID" value="GAX15331.1"/>
    <property type="molecule type" value="Genomic_DNA"/>
</dbReference>
<dbReference type="GO" id="GO:0003755">
    <property type="term" value="F:peptidyl-prolyl cis-trans isomerase activity"/>
    <property type="evidence" value="ECO:0007669"/>
    <property type="project" value="UniProtKB-UniRule"/>
</dbReference>
<protein>
    <recommendedName>
        <fullName evidence="3">Peptidyl-prolyl cis-trans isomerase</fullName>
        <shortName evidence="3">PPIase</shortName>
        <ecNumber evidence="3">5.2.1.8</ecNumber>
    </recommendedName>
</protein>
<organism evidence="6 7">
    <name type="scientific">Fistulifera solaris</name>
    <name type="common">Oleaginous diatom</name>
    <dbReference type="NCBI Taxonomy" id="1519565"/>
    <lineage>
        <taxon>Eukaryota</taxon>
        <taxon>Sar</taxon>
        <taxon>Stramenopiles</taxon>
        <taxon>Ochrophyta</taxon>
        <taxon>Bacillariophyta</taxon>
        <taxon>Bacillariophyceae</taxon>
        <taxon>Bacillariophycidae</taxon>
        <taxon>Naviculales</taxon>
        <taxon>Naviculaceae</taxon>
        <taxon>Fistulifera</taxon>
    </lineage>
</organism>
<dbReference type="OrthoDB" id="45365at2759"/>
<keyword evidence="7" id="KW-1185">Reference proteome</keyword>
<comment type="similarity">
    <text evidence="3">Belongs to the cyclophilin-type PPIase family.</text>
</comment>
<keyword evidence="4" id="KW-1133">Transmembrane helix</keyword>
<evidence type="ECO:0000256" key="1">
    <source>
        <dbReference type="ARBA" id="ARBA00004123"/>
    </source>
</evidence>
<keyword evidence="4" id="KW-0472">Membrane</keyword>
<feature type="transmembrane region" description="Helical" evidence="4">
    <location>
        <begin position="241"/>
        <end position="258"/>
    </location>
</feature>
<proteinExistence type="inferred from homology"/>
<dbReference type="GO" id="GO:0071013">
    <property type="term" value="C:catalytic step 2 spliceosome"/>
    <property type="evidence" value="ECO:0007669"/>
    <property type="project" value="TreeGrafter"/>
</dbReference>
<name>A0A1Z5JNG9_FISSO</name>
<accession>A0A1Z5JNG9</accession>
<comment type="caution">
    <text evidence="6">The sequence shown here is derived from an EMBL/GenBank/DDBJ whole genome shotgun (WGS) entry which is preliminary data.</text>
</comment>
<comment type="catalytic activity">
    <reaction evidence="3">
        <text>[protein]-peptidylproline (omega=180) = [protein]-peptidylproline (omega=0)</text>
        <dbReference type="Rhea" id="RHEA:16237"/>
        <dbReference type="Rhea" id="RHEA-COMP:10747"/>
        <dbReference type="Rhea" id="RHEA-COMP:10748"/>
        <dbReference type="ChEBI" id="CHEBI:83833"/>
        <dbReference type="ChEBI" id="CHEBI:83834"/>
        <dbReference type="EC" id="5.2.1.8"/>
    </reaction>
</comment>
<comment type="function">
    <text evidence="3">PPIases accelerate the folding of proteins. It catalyzes the cis-trans isomerization of proline imidic peptide bonds in oligopeptides.</text>
</comment>
<dbReference type="InterPro" id="IPR002130">
    <property type="entry name" value="Cyclophilin-type_PPIase_dom"/>
</dbReference>
<reference evidence="6 7" key="1">
    <citation type="journal article" date="2015" name="Plant Cell">
        <title>Oil accumulation by the oleaginous diatom Fistulifera solaris as revealed by the genome and transcriptome.</title>
        <authorList>
            <person name="Tanaka T."/>
            <person name="Maeda Y."/>
            <person name="Veluchamy A."/>
            <person name="Tanaka M."/>
            <person name="Abida H."/>
            <person name="Marechal E."/>
            <person name="Bowler C."/>
            <person name="Muto M."/>
            <person name="Sunaga Y."/>
            <person name="Tanaka M."/>
            <person name="Yoshino T."/>
            <person name="Taniguchi T."/>
            <person name="Fukuda Y."/>
            <person name="Nemoto M."/>
            <person name="Matsumoto M."/>
            <person name="Wong P.S."/>
            <person name="Aburatani S."/>
            <person name="Fujibuchi W."/>
        </authorList>
    </citation>
    <scope>NUCLEOTIDE SEQUENCE [LARGE SCALE GENOMIC DNA]</scope>
    <source>
        <strain evidence="6 7">JPCC DA0580</strain>
    </source>
</reference>
<dbReference type="Proteomes" id="UP000198406">
    <property type="component" value="Unassembled WGS sequence"/>
</dbReference>
<sequence>MSAALEELDAEEALIRCGTTKGEIVMHFYRKWSLHGYDRAVALYEHGFYDHSHFFRTVPNFLVQFGISYTDDVELQKKARTTIPDDPQLDPPIPFDVGTISYAGSGPNSRTSQLFIAYAGLPSFGTQLWETPIGEIEEGMDVVEKFYSYGDMPPWGKGPVQQKIHGGPSYIEENFPLTDKFITCHVQRLQTADERDAELTDPTDDVTDEVPPELLERPEQLRLAETKKPEIKALSSSKTPTMSAVAAVAFLAIVWWWWRWLSGRSQQKSSKSV</sequence>
<dbReference type="PRINTS" id="PR00153">
    <property type="entry name" value="CSAPPISMRASE"/>
</dbReference>
<evidence type="ECO:0000256" key="3">
    <source>
        <dbReference type="RuleBase" id="RU363019"/>
    </source>
</evidence>
<dbReference type="InterPro" id="IPR029000">
    <property type="entry name" value="Cyclophilin-like_dom_sf"/>
</dbReference>
<comment type="subcellular location">
    <subcellularLocation>
        <location evidence="1">Nucleus</location>
    </subcellularLocation>
</comment>
<evidence type="ECO:0000313" key="6">
    <source>
        <dbReference type="EMBL" id="GAX15331.1"/>
    </source>
</evidence>
<dbReference type="AlphaFoldDB" id="A0A1Z5JNG9"/>
<dbReference type="InParanoid" id="A0A1Z5JNG9"/>
<feature type="domain" description="PPIase cyclophilin-type" evidence="5">
    <location>
        <begin position="18"/>
        <end position="146"/>
    </location>
</feature>
<dbReference type="PANTHER" id="PTHR45625:SF6">
    <property type="entry name" value="SPLICEOSOME-ASSOCIATED PROTEIN CWC27 HOMOLOG"/>
    <property type="match status" value="1"/>
</dbReference>
<keyword evidence="3" id="KW-0413">Isomerase</keyword>